<proteinExistence type="predicted"/>
<keyword evidence="2" id="KW-1185">Reference proteome</keyword>
<comment type="caution">
    <text evidence="1">The sequence shown here is derived from an EMBL/GenBank/DDBJ whole genome shotgun (WGS) entry which is preliminary data.</text>
</comment>
<protein>
    <submittedName>
        <fullName evidence="1">Uncharacterized protein</fullName>
    </submittedName>
</protein>
<name>Q7RR12_PLAYO</name>
<reference evidence="1 2" key="1">
    <citation type="journal article" date="2002" name="Nature">
        <title>Genome sequence and comparative analysis of the model rodent malaria parasite Plasmodium yoelii yoelii.</title>
        <authorList>
            <person name="Carlton J.M."/>
            <person name="Angiuoli S.V."/>
            <person name="Suh B.B."/>
            <person name="Kooij T.W."/>
            <person name="Pertea M."/>
            <person name="Silva J.C."/>
            <person name="Ermolaeva M.D."/>
            <person name="Allen J.E."/>
            <person name="Selengut J.D."/>
            <person name="Koo H.L."/>
            <person name="Peterson J.D."/>
            <person name="Pop M."/>
            <person name="Kosack D.S."/>
            <person name="Shumway M.F."/>
            <person name="Bidwell S.L."/>
            <person name="Shallom S.J."/>
            <person name="van Aken S.E."/>
            <person name="Riedmuller S.B."/>
            <person name="Feldblyum T.V."/>
            <person name="Cho J.K."/>
            <person name="Quackenbush J."/>
            <person name="Sedegah M."/>
            <person name="Shoaibi A."/>
            <person name="Cummings L.M."/>
            <person name="Florens L."/>
            <person name="Yates J.R."/>
            <person name="Raine J.D."/>
            <person name="Sinden R.E."/>
            <person name="Harris M.A."/>
            <person name="Cunningham D.A."/>
            <person name="Preiser P.R."/>
            <person name="Bergman L.W."/>
            <person name="Vaidya A.B."/>
            <person name="van Lin L.H."/>
            <person name="Janse C.J."/>
            <person name="Waters A.P."/>
            <person name="Smith H.O."/>
            <person name="White O.R."/>
            <person name="Salzberg S.L."/>
            <person name="Venter J.C."/>
            <person name="Fraser C.M."/>
            <person name="Hoffman S.L."/>
            <person name="Gardner M.J."/>
            <person name="Carucci D.J."/>
        </authorList>
    </citation>
    <scope>NUCLEOTIDE SEQUENCE [LARGE SCALE GENOMIC DNA]</scope>
    <source>
        <strain evidence="1 2">17XNL</strain>
    </source>
</reference>
<sequence>MHLTFLITQ</sequence>
<accession>Q7RR12</accession>
<dbReference type="EMBL" id="AABL01000247">
    <property type="protein sequence ID" value="EAA19336.1"/>
    <property type="molecule type" value="Genomic_DNA"/>
</dbReference>
<organism evidence="1 2">
    <name type="scientific">Plasmodium yoelii yoelii</name>
    <dbReference type="NCBI Taxonomy" id="73239"/>
    <lineage>
        <taxon>Eukaryota</taxon>
        <taxon>Sar</taxon>
        <taxon>Alveolata</taxon>
        <taxon>Apicomplexa</taxon>
        <taxon>Aconoidasida</taxon>
        <taxon>Haemosporida</taxon>
        <taxon>Plasmodiidae</taxon>
        <taxon>Plasmodium</taxon>
        <taxon>Plasmodium (Vinckeia)</taxon>
    </lineage>
</organism>
<evidence type="ECO:0000313" key="2">
    <source>
        <dbReference type="Proteomes" id="UP000008553"/>
    </source>
</evidence>
<dbReference type="InParanoid" id="Q7RR12"/>
<dbReference type="Proteomes" id="UP000008553">
    <property type="component" value="Unassembled WGS sequence"/>
</dbReference>
<gene>
    <name evidence="1" type="ORF">PY00925</name>
</gene>
<evidence type="ECO:0000313" key="1">
    <source>
        <dbReference type="EMBL" id="EAA19336.1"/>
    </source>
</evidence>